<reference evidence="3 6" key="2">
    <citation type="submission" date="2021-01" db="EMBL/GenBank/DDBJ databases">
        <title>Whole genome shotgun sequence of Actinoplanes lobatus NBRC 12513.</title>
        <authorList>
            <person name="Komaki H."/>
            <person name="Tamura T."/>
        </authorList>
    </citation>
    <scope>NUCLEOTIDE SEQUENCE [LARGE SCALE GENOMIC DNA]</scope>
    <source>
        <strain evidence="3 6">NBRC 12513</strain>
    </source>
</reference>
<accession>A0A7W7MIH1</accession>
<feature type="compositionally biased region" description="Basic and acidic residues" evidence="1">
    <location>
        <begin position="1067"/>
        <end position="1085"/>
    </location>
</feature>
<evidence type="ECO:0000313" key="6">
    <source>
        <dbReference type="Proteomes" id="UP000631312"/>
    </source>
</evidence>
<gene>
    <name evidence="3" type="ORF">Alo02nite_39810</name>
    <name evidence="4" type="ORF">BJ964_005635</name>
</gene>
<dbReference type="RefSeq" id="WP_188123502.1">
    <property type="nucleotide sequence ID" value="NZ_BOMP01000059.1"/>
</dbReference>
<feature type="region of interest" description="Disordered" evidence="1">
    <location>
        <begin position="1530"/>
        <end position="1812"/>
    </location>
</feature>
<reference evidence="4 5" key="1">
    <citation type="submission" date="2020-08" db="EMBL/GenBank/DDBJ databases">
        <title>Sequencing the genomes of 1000 actinobacteria strains.</title>
        <authorList>
            <person name="Klenk H.-P."/>
        </authorList>
    </citation>
    <scope>NUCLEOTIDE SEQUENCE [LARGE SCALE GENOMIC DNA]</scope>
    <source>
        <strain evidence="4 5">DSM 43150</strain>
    </source>
</reference>
<evidence type="ECO:0000256" key="1">
    <source>
        <dbReference type="SAM" id="MobiDB-lite"/>
    </source>
</evidence>
<dbReference type="Pfam" id="PF13699">
    <property type="entry name" value="eCIS_core"/>
    <property type="match status" value="1"/>
</dbReference>
<feature type="region of interest" description="Disordered" evidence="1">
    <location>
        <begin position="1947"/>
        <end position="1991"/>
    </location>
</feature>
<evidence type="ECO:0000313" key="5">
    <source>
        <dbReference type="Proteomes" id="UP000590511"/>
    </source>
</evidence>
<feature type="compositionally biased region" description="Basic and acidic residues" evidence="1">
    <location>
        <begin position="7"/>
        <end position="17"/>
    </location>
</feature>
<dbReference type="InterPro" id="IPR025295">
    <property type="entry name" value="eCIS_core_dom"/>
</dbReference>
<feature type="compositionally biased region" description="Low complexity" evidence="1">
    <location>
        <begin position="701"/>
        <end position="718"/>
    </location>
</feature>
<feature type="compositionally biased region" description="Low complexity" evidence="1">
    <location>
        <begin position="418"/>
        <end position="434"/>
    </location>
</feature>
<feature type="domain" description="eCIS core" evidence="2">
    <location>
        <begin position="40"/>
        <end position="114"/>
    </location>
</feature>
<feature type="region of interest" description="Disordered" evidence="1">
    <location>
        <begin position="1"/>
        <end position="39"/>
    </location>
</feature>
<feature type="compositionally biased region" description="Basic and acidic residues" evidence="1">
    <location>
        <begin position="979"/>
        <end position="999"/>
    </location>
</feature>
<name>A0A7W7MIH1_9ACTN</name>
<feature type="compositionally biased region" description="Low complexity" evidence="1">
    <location>
        <begin position="1554"/>
        <end position="1579"/>
    </location>
</feature>
<feature type="region of interest" description="Disordered" evidence="1">
    <location>
        <begin position="1053"/>
        <end position="1180"/>
    </location>
</feature>
<dbReference type="Proteomes" id="UP000590511">
    <property type="component" value="Unassembled WGS sequence"/>
</dbReference>
<feature type="compositionally biased region" description="Acidic residues" evidence="1">
    <location>
        <begin position="558"/>
        <end position="573"/>
    </location>
</feature>
<feature type="region of interest" description="Disordered" evidence="1">
    <location>
        <begin position="963"/>
        <end position="1007"/>
    </location>
</feature>
<evidence type="ECO:0000313" key="3">
    <source>
        <dbReference type="EMBL" id="GIE41083.1"/>
    </source>
</evidence>
<feature type="compositionally biased region" description="Basic and acidic residues" evidence="1">
    <location>
        <begin position="1762"/>
        <end position="1812"/>
    </location>
</feature>
<feature type="compositionally biased region" description="Low complexity" evidence="1">
    <location>
        <begin position="362"/>
        <end position="390"/>
    </location>
</feature>
<feature type="compositionally biased region" description="Basic and acidic residues" evidence="1">
    <location>
        <begin position="337"/>
        <end position="357"/>
    </location>
</feature>
<feature type="compositionally biased region" description="Basic and acidic residues" evidence="1">
    <location>
        <begin position="287"/>
        <end position="298"/>
    </location>
</feature>
<dbReference type="EMBL" id="JACHNC010000001">
    <property type="protein sequence ID" value="MBB4751474.1"/>
    <property type="molecule type" value="Genomic_DNA"/>
</dbReference>
<feature type="compositionally biased region" description="Low complexity" evidence="1">
    <location>
        <begin position="1627"/>
        <end position="1644"/>
    </location>
</feature>
<dbReference type="Proteomes" id="UP000631312">
    <property type="component" value="Unassembled WGS sequence"/>
</dbReference>
<feature type="compositionally biased region" description="Polar residues" evidence="1">
    <location>
        <begin position="667"/>
        <end position="687"/>
    </location>
</feature>
<comment type="caution">
    <text evidence="4">The sequence shown here is derived from an EMBL/GenBank/DDBJ whole genome shotgun (WGS) entry which is preliminary data.</text>
</comment>
<evidence type="ECO:0000313" key="4">
    <source>
        <dbReference type="EMBL" id="MBB4751474.1"/>
    </source>
</evidence>
<feature type="compositionally biased region" description="Basic and acidic residues" evidence="1">
    <location>
        <begin position="1982"/>
        <end position="1991"/>
    </location>
</feature>
<feature type="compositionally biased region" description="Basic and acidic residues" evidence="1">
    <location>
        <begin position="1690"/>
        <end position="1706"/>
    </location>
</feature>
<protein>
    <recommendedName>
        <fullName evidence="2">eCIS core domain-containing protein</fullName>
    </recommendedName>
</protein>
<sequence>MSATRATPDRRSKQDDRRRRRGRNTSTPSPRNIVSGAGQPLDLSVRRAAEERLGYDFGQVRLHTDRDADALTGLLGADAVAVGRDVFFRAGAYQPGTTGGQRLLVHELLHTVQEPYGAGALRAGRAAGAVSLPAEPAEQAAERAARESVEPSGAAAVELSGAAAVDAEAPLPAWMRYATVTADQMRVERLDPATLPDRLAATIVRSLRGDPADWSHRTRTQLARLPEELVEPVLDRLENRLLGPEYERVLDLIDEVDGEIPEPEAHAAPLPEPDSAEDLRYARELDRRRADEQREASGRPEPAPGPEKEQYGTPGGPALTPGPFPAARPNPAARPDSGGRHDPAARADTGNRSDSGARQEPASGFPSSSGLSGSAAKGESASAAQSGSAASREKAAAEKSGGETAQREVPVASAEGSAARNRPEAAQARAAGRQVRPEERFEPGRTAGTPATVGKDTQMSSAVGTLDPLRNQDLPELRETEPESPPPTNWSEVEVGGGPSSAWDVSLRPDDFLPAQDPDVSAIPTVDMMDPASSVEPSMPSFPAAPITRADRVQAEREAEDAEEEQAEAELAEPEPLLADDQSGPDVVGPALSLSDLVAGIPSATGVALRDPASGADPRSGPVDAQTTVQEVAGRSEGGTRETEPAAKEAKGTSAAGDNVAAAPEKASQQAVGGQATAPATESSSRSAGGPAAEPGTTSEPSTAPAAGTGSPSSARPAVPEMSSREPAPTPPAPDAPALATDPASREAAPGAAPPSVRAENAGGGSAGGGSAGASGGGGGGGSAAAPVKRKDESAPAPDLSTASPEGGLATAATLKPHRALEAMGGVGRAADRNVGDEHKNLATAPPAMQRPAGAPQTLSGPPKADTAVRYSTDPAQRSTAPESGKAEVTGAQEPAGPIEAEQAEEPGGWDTFKMALGFGIGKVASWLGFEVDAQELAAKFAGLPTRDEALKQAMAGNAPGVQMSGAAGQTSADQGAAVDDKGRQTVSAAREDAGRGMGEDQVYPDVPPETMEAAVPGRPGGAPVPAVGAPTGAVPAEAASKVAEHDNGPRIQTAFQQGGQGMAQGRQDRDRGFRDSQARHRAEVTAEVATNTENQAGVRGGALDDVNSQRAAWRTDQDRELSKLGTKKADRQAKVRKDVQDREKKADDDVTTEKDNSDKRIRAEATRAEQDAERQRDSAVQNSGNWVAKAFEWLKQKVIEIKNAIVRVIRAARDAVVGFIKNFKSTVERWINEARTFIVDAITKLITELIEFAKAMVQAVIELANRIRRLITDLIKAAIALVNRLAAMLKQIIKDLLDALGKLLAEILRILLKALMDVIKAVVDAVKQVLAAASQLLGALGKFMFIAIDFLSDPGGWLGGARNSAVDGAKNHLFREVKSAVKAWFQQKVEEILGVGRAVIDVLVKGGFTLEKIVKETWDAILPMLPVIIGEIVITKVIAKLIPGAGWVMAVIDAIRTAIGSLGAILRAAGAVLSWLLAVRQGSAGILFAKAVAAGIVALLELAYEALVSGIGKYVAKVGKRLKAVAQRLARGKKRDTPGAPGDGGRPGRAPDRPTTGTRGADTPRAAPRGGLPGRPAATPRPRPAAGPRPDRRPPAGPGPRSTGAPDRPGSRSAGAPDRPGTRSTGAPDRPGARPAGAPDRPGTSPSGTSDRPGTSPAGAADRPSAALPAGSTPAPARSPGRVPPATAKNRDGTPRTAADQRPDTRPTPPPRPRPEAKAPAKPSPGPKDADPAKPKNTDPDRPRDTDPSRSKPDGTGAPKPGRDGDRPGGPRDRRDADRPDRDPSSRPSPERSHSPDRKDRERKKDEESKDERLRRIVARIQPKVRRLVDRGVLGRPLRAALSGLRLWYRLTGLDTAGQPDFGITAVLNPRRDVQRGWVLTGSDLRRLVTEVSEEMLQRPDVQDAARRMRITMAVAGVNAEEQALEIAESRDIPGAVRYLQNRGTGLELARPGGPSRVAGPHRPREGRGRQPGAMETYRVGPDRDPVSEENRVGATNALTQGVGTYPEIFRVIQRMRHGDRAIAHALRQYSRTRRFPGGFDADQREFLRALHWLIFVRESVRDRANLGFAPMMVRLIERGQLSWEEAFVQFEARESGRRGGRGSFPMSMRLAASASRGIAARIRSRRRRPSNALLNRRELARRQFELSERWMRAVTNGQGIYGPTASQAIQNGREQVQRFMLRYYGLD</sequence>
<feature type="compositionally biased region" description="Basic and acidic residues" evidence="1">
    <location>
        <begin position="1729"/>
        <end position="1754"/>
    </location>
</feature>
<feature type="compositionally biased region" description="Basic and acidic residues" evidence="1">
    <location>
        <begin position="830"/>
        <end position="841"/>
    </location>
</feature>
<feature type="compositionally biased region" description="Basic and acidic residues" evidence="1">
    <location>
        <begin position="638"/>
        <end position="651"/>
    </location>
</feature>
<feature type="compositionally biased region" description="Basic and acidic residues" evidence="1">
    <location>
        <begin position="1114"/>
        <end position="1178"/>
    </location>
</feature>
<feature type="region of interest" description="Disordered" evidence="1">
    <location>
        <begin position="287"/>
        <end position="591"/>
    </location>
</feature>
<proteinExistence type="predicted"/>
<organism evidence="4 5">
    <name type="scientific">Actinoplanes lobatus</name>
    <dbReference type="NCBI Taxonomy" id="113568"/>
    <lineage>
        <taxon>Bacteria</taxon>
        <taxon>Bacillati</taxon>
        <taxon>Actinomycetota</taxon>
        <taxon>Actinomycetes</taxon>
        <taxon>Micromonosporales</taxon>
        <taxon>Micromonosporaceae</taxon>
        <taxon>Actinoplanes</taxon>
    </lineage>
</organism>
<keyword evidence="6" id="KW-1185">Reference proteome</keyword>
<feature type="compositionally biased region" description="Basic and acidic residues" evidence="1">
    <location>
        <begin position="391"/>
        <end position="401"/>
    </location>
</feature>
<feature type="compositionally biased region" description="Polar residues" evidence="1">
    <location>
        <begin position="1645"/>
        <end position="1654"/>
    </location>
</feature>
<dbReference type="EMBL" id="BOMP01000059">
    <property type="protein sequence ID" value="GIE41083.1"/>
    <property type="molecule type" value="Genomic_DNA"/>
</dbReference>
<evidence type="ECO:0000259" key="2">
    <source>
        <dbReference type="Pfam" id="PF13699"/>
    </source>
</evidence>
<feature type="compositionally biased region" description="Gly residues" evidence="1">
    <location>
        <begin position="762"/>
        <end position="783"/>
    </location>
</feature>
<feature type="region of interest" description="Disordered" evidence="1">
    <location>
        <begin position="607"/>
        <end position="897"/>
    </location>
</feature>